<evidence type="ECO:0000313" key="2">
    <source>
        <dbReference type="EMBL" id="OGG79735.1"/>
    </source>
</evidence>
<feature type="transmembrane region" description="Helical" evidence="1">
    <location>
        <begin position="90"/>
        <end position="110"/>
    </location>
</feature>
<sequence>MLSVFPEILFLSPLAPFLIRLALGGVFAYAAWTHMKTTDSLPRSFSVIEGVVAILLVAGAWTQPAALGALLVIAAHLATPQLRTVSQGTALLALVMSASLLVTGAGAFAFDLPL</sequence>
<evidence type="ECO:0008006" key="4">
    <source>
        <dbReference type="Google" id="ProtNLM"/>
    </source>
</evidence>
<keyword evidence="1" id="KW-0812">Transmembrane</keyword>
<dbReference type="EMBL" id="MFLZ01000020">
    <property type="protein sequence ID" value="OGG79735.1"/>
    <property type="molecule type" value="Genomic_DNA"/>
</dbReference>
<dbReference type="Proteomes" id="UP000177372">
    <property type="component" value="Unassembled WGS sequence"/>
</dbReference>
<protein>
    <recommendedName>
        <fullName evidence="4">DoxX family protein</fullName>
    </recommendedName>
</protein>
<gene>
    <name evidence="2" type="ORF">A3A39_04380</name>
</gene>
<feature type="transmembrane region" description="Helical" evidence="1">
    <location>
        <begin position="52"/>
        <end position="78"/>
    </location>
</feature>
<keyword evidence="1" id="KW-1133">Transmembrane helix</keyword>
<name>A0A1F6F1I8_9BACT</name>
<comment type="caution">
    <text evidence="2">The sequence shown here is derived from an EMBL/GenBank/DDBJ whole genome shotgun (WGS) entry which is preliminary data.</text>
</comment>
<reference evidence="2 3" key="1">
    <citation type="journal article" date="2016" name="Nat. Commun.">
        <title>Thousands of microbial genomes shed light on interconnected biogeochemical processes in an aquifer system.</title>
        <authorList>
            <person name="Anantharaman K."/>
            <person name="Brown C.T."/>
            <person name="Hug L.A."/>
            <person name="Sharon I."/>
            <person name="Castelle C.J."/>
            <person name="Probst A.J."/>
            <person name="Thomas B.C."/>
            <person name="Singh A."/>
            <person name="Wilkins M.J."/>
            <person name="Karaoz U."/>
            <person name="Brodie E.L."/>
            <person name="Williams K.H."/>
            <person name="Hubbard S.S."/>
            <person name="Banfield J.F."/>
        </authorList>
    </citation>
    <scope>NUCLEOTIDE SEQUENCE [LARGE SCALE GENOMIC DNA]</scope>
</reference>
<organism evidence="2 3">
    <name type="scientific">Candidatus Kaiserbacteria bacterium RIFCSPLOWO2_01_FULL_54_13</name>
    <dbReference type="NCBI Taxonomy" id="1798512"/>
    <lineage>
        <taxon>Bacteria</taxon>
        <taxon>Candidatus Kaiseribacteriota</taxon>
    </lineage>
</organism>
<evidence type="ECO:0000256" key="1">
    <source>
        <dbReference type="SAM" id="Phobius"/>
    </source>
</evidence>
<keyword evidence="1" id="KW-0472">Membrane</keyword>
<evidence type="ECO:0000313" key="3">
    <source>
        <dbReference type="Proteomes" id="UP000177372"/>
    </source>
</evidence>
<proteinExistence type="predicted"/>
<dbReference type="AlphaFoldDB" id="A0A1F6F1I8"/>
<accession>A0A1F6F1I8</accession>